<dbReference type="Pfam" id="PF25390">
    <property type="entry name" value="WD40_RLD"/>
    <property type="match status" value="1"/>
</dbReference>
<feature type="repeat" description="RCC1" evidence="2">
    <location>
        <begin position="204"/>
        <end position="255"/>
    </location>
</feature>
<name>A0A8S1DKK7_9INSE</name>
<comment type="caution">
    <text evidence="4">The sequence shown here is derived from an EMBL/GenBank/DDBJ whole genome shotgun (WGS) entry which is preliminary data.</text>
</comment>
<dbReference type="InterPro" id="IPR009091">
    <property type="entry name" value="RCC1/BLIP-II"/>
</dbReference>
<evidence type="ECO:0000256" key="1">
    <source>
        <dbReference type="ARBA" id="ARBA00022737"/>
    </source>
</evidence>
<evidence type="ECO:0000259" key="3">
    <source>
        <dbReference type="PROSITE" id="PS50097"/>
    </source>
</evidence>
<dbReference type="PANTHER" id="PTHR22872">
    <property type="entry name" value="BTK-BINDING PROTEIN-RELATED"/>
    <property type="match status" value="1"/>
</dbReference>
<keyword evidence="5" id="KW-1185">Reference proteome</keyword>
<dbReference type="InterPro" id="IPR058923">
    <property type="entry name" value="RCC1-like_dom"/>
</dbReference>
<reference evidence="4 5" key="1">
    <citation type="submission" date="2020-04" db="EMBL/GenBank/DDBJ databases">
        <authorList>
            <person name="Alioto T."/>
            <person name="Alioto T."/>
            <person name="Gomez Garrido J."/>
        </authorList>
    </citation>
    <scope>NUCLEOTIDE SEQUENCE [LARGE SCALE GENOMIC DNA]</scope>
</reference>
<dbReference type="Pfam" id="PF00651">
    <property type="entry name" value="BTB"/>
    <property type="match status" value="1"/>
</dbReference>
<dbReference type="InterPro" id="IPR051625">
    <property type="entry name" value="Signaling_Regulatory_Domain"/>
</dbReference>
<evidence type="ECO:0000256" key="2">
    <source>
        <dbReference type="PROSITE-ProRule" id="PRU00235"/>
    </source>
</evidence>
<organism evidence="4 5">
    <name type="scientific">Cloeon dipterum</name>
    <dbReference type="NCBI Taxonomy" id="197152"/>
    <lineage>
        <taxon>Eukaryota</taxon>
        <taxon>Metazoa</taxon>
        <taxon>Ecdysozoa</taxon>
        <taxon>Arthropoda</taxon>
        <taxon>Hexapoda</taxon>
        <taxon>Insecta</taxon>
        <taxon>Pterygota</taxon>
        <taxon>Palaeoptera</taxon>
        <taxon>Ephemeroptera</taxon>
        <taxon>Pisciforma</taxon>
        <taxon>Baetidae</taxon>
        <taxon>Cloeon</taxon>
    </lineage>
</organism>
<feature type="domain" description="BTB" evidence="3">
    <location>
        <begin position="380"/>
        <end position="447"/>
    </location>
</feature>
<dbReference type="PANTHER" id="PTHR22872:SF10">
    <property type="entry name" value="ULTRAVIOLET-B RECEPTOR UVR8"/>
    <property type="match status" value="1"/>
</dbReference>
<dbReference type="SMART" id="SM00225">
    <property type="entry name" value="BTB"/>
    <property type="match status" value="1"/>
</dbReference>
<gene>
    <name evidence="4" type="ORF">CLODIP_2_CD07610</name>
</gene>
<sequence>MSVTSLEKWKVFQSLDQKVKQDIRLAIVIGSDSAIYVTKGDEAFGIGMNPNGCLGTGDMEKHPEPKRIETLGGQNIQGLEFATNAHYITVFAISASGLVFAWGRNDCGQLGLGTIQDTLLPTKISGSLEGQRVVQVACGDKHTLALTSDGKIFVFGSNEKGALGLAGDIEEIWAPTILEGPLAGKVVNAIACGCYVSAAILNTGELYAWGHNGFGLVPRAKNGNIEIPLKVAEFGGVEISKIAFGVDYALALSKDGKIYAWGDNKHGQLGTGTTDSETVPKLLSNMAGRIQDIAATHCYLHPNAAITEANEVYFWGRCGRGQNILNPLMIPGYSSLDEVYAIVPPKQATFRALRLKESLPKMNDSLVECLKKMFDDHQTSDFVFVVEGKKVHVHKVILIMRCAVLRTMFLGDWKESNEKEIIIEGHSYDAFHAFLKYFYTDEIDLQPALALDVFALAHFYHLVDLQNQCEALIKNGLTVENVSCVYDKAILYAAKELEDFAFNFCMDHLSAVVSSENFDILDPKVSRDFFRRAATHGAFKK</sequence>
<dbReference type="Proteomes" id="UP000494165">
    <property type="component" value="Unassembled WGS sequence"/>
</dbReference>
<keyword evidence="1" id="KW-0677">Repeat</keyword>
<proteinExistence type="predicted"/>
<dbReference type="PROSITE" id="PS50012">
    <property type="entry name" value="RCC1_3"/>
    <property type="match status" value="4"/>
</dbReference>
<dbReference type="EMBL" id="CADEPI010000286">
    <property type="protein sequence ID" value="CAB3382844.1"/>
    <property type="molecule type" value="Genomic_DNA"/>
</dbReference>
<dbReference type="PROSITE" id="PS50097">
    <property type="entry name" value="BTB"/>
    <property type="match status" value="1"/>
</dbReference>
<dbReference type="PROSITE" id="PS00626">
    <property type="entry name" value="RCC1_2"/>
    <property type="match status" value="1"/>
</dbReference>
<dbReference type="InterPro" id="IPR000210">
    <property type="entry name" value="BTB/POZ_dom"/>
</dbReference>
<dbReference type="PRINTS" id="PR00633">
    <property type="entry name" value="RCCNDNSATION"/>
</dbReference>
<protein>
    <recommendedName>
        <fullName evidence="3">BTB domain-containing protein</fullName>
    </recommendedName>
</protein>
<dbReference type="InterPro" id="IPR011333">
    <property type="entry name" value="SKP1/BTB/POZ_sf"/>
</dbReference>
<dbReference type="Gene3D" id="2.130.10.30">
    <property type="entry name" value="Regulator of chromosome condensation 1/beta-lactamase-inhibitor protein II"/>
    <property type="match status" value="2"/>
</dbReference>
<evidence type="ECO:0000313" key="4">
    <source>
        <dbReference type="EMBL" id="CAB3382844.1"/>
    </source>
</evidence>
<dbReference type="SUPFAM" id="SSF54695">
    <property type="entry name" value="POZ domain"/>
    <property type="match status" value="1"/>
</dbReference>
<dbReference type="Gene3D" id="3.30.710.10">
    <property type="entry name" value="Potassium Channel Kv1.1, Chain A"/>
    <property type="match status" value="1"/>
</dbReference>
<accession>A0A8S1DKK7</accession>
<feature type="repeat" description="RCC1" evidence="2">
    <location>
        <begin position="150"/>
        <end position="203"/>
    </location>
</feature>
<feature type="repeat" description="RCC1" evidence="2">
    <location>
        <begin position="256"/>
        <end position="309"/>
    </location>
</feature>
<dbReference type="AlphaFoldDB" id="A0A8S1DKK7"/>
<dbReference type="SUPFAM" id="SSF50985">
    <property type="entry name" value="RCC1/BLIP-II"/>
    <property type="match status" value="1"/>
</dbReference>
<dbReference type="OrthoDB" id="5981550at2759"/>
<feature type="repeat" description="RCC1" evidence="2">
    <location>
        <begin position="97"/>
        <end position="149"/>
    </location>
</feature>
<evidence type="ECO:0000313" key="5">
    <source>
        <dbReference type="Proteomes" id="UP000494165"/>
    </source>
</evidence>
<dbReference type="InterPro" id="IPR000408">
    <property type="entry name" value="Reg_chr_condens"/>
</dbReference>